<sequence>MNGVAIRVRGKVQGVGFRPFVWQIAQRLGRAGNVSNDAEGVQVHLVGAEMGFVAQLESHCPVLARIDSTEITPYHWADIPDDFTIIQSAAGQMSTQIVPDAATCPACLAELSDPDNRRYRYPFINCTHCGPRFTIIHAMPYDRPFTVMAAFPLCPACEKEYRDPRDRRFHAQPVACAECGPQLRWQSQTQYLIGDAALAAAVDRLANGGIVALKGLGGFHLACDAGNASAVNRLRERKRRPAKPLAVMLAEDNSLPKQAQKLLNTPASPIVLVDSQHVEGLCEGIAPGLKEVGVMLASNPLQHLLMQALKRPLVMTSGNLNGKPPAITNDDALTDLADIADGFLLHTRDIVQRMDDSVVRQNGDILRRARGFVPDALPLPPGFVDVPPLLCCGADLKNTFCLVRGQDAVLSQHLGDLSEEGVEAQWRKALSLMQSIYAFTPERVVVDAHPGYRSVQWGQQLGLPCEVVLHHHAHAAACMAEHGWPRDGGDVIALTLDGIGMGASGELWGGECLRVNYRECEHLGGLPAVALPGGDLAARQPWRNLLAQRLAFMPEPVSLVSLQRHPVEVLTQAVARGINAPMASSCGRLFDAVASALDCVPDTLSYEGQAACLLETLAHQGAGTGHPLTLPFHNNTLNLQIFWQQWLNWPAAVADKAWAFHDALACGLAQMMRYHAQTRGISTLVFGGGVLHNRLLRARLAFYLSGFTLLFPQRLPAGDGGISYGQAVIAAARLQEEKNG</sequence>
<accession>A0AAJ2SAE6</accession>
<keyword evidence="10" id="KW-0378">Hydrolase</keyword>
<dbReference type="InterPro" id="IPR011125">
    <property type="entry name" value="Znf_HypF"/>
</dbReference>
<comment type="caution">
    <text evidence="13">The sequence shown here is derived from an EMBL/GenBank/DDBJ whole genome shotgun (WGS) entry which is preliminary data.</text>
</comment>
<evidence type="ECO:0000256" key="6">
    <source>
        <dbReference type="ARBA" id="ARBA00022833"/>
    </source>
</evidence>
<evidence type="ECO:0000256" key="8">
    <source>
        <dbReference type="ARBA" id="ARBA00072168"/>
    </source>
</evidence>
<dbReference type="InterPro" id="IPR017945">
    <property type="entry name" value="DHBP_synth_RibB-like_a/b_dom"/>
</dbReference>
<name>A0AAJ2SAE6_9ENTR</name>
<reference evidence="13" key="1">
    <citation type="submission" date="2023-11" db="EMBL/GenBank/DDBJ databases">
        <title>Scandinavium wanjuensis sp. nov., isolated from lettuce South Korea.</title>
        <authorList>
            <person name="Park J."/>
            <person name="Park S."/>
            <person name="Oh K.K."/>
            <person name="Cho G.S."/>
            <person name="Franz C.M.A.P."/>
        </authorList>
    </citation>
    <scope>NUCLEOTIDE SEQUENCE</scope>
    <source>
        <strain evidence="13">V105_12</strain>
    </source>
</reference>
<keyword evidence="5" id="KW-0863">Zinc-finger</keyword>
<dbReference type="Pfam" id="PF07503">
    <property type="entry name" value="zf-HYPF"/>
    <property type="match status" value="2"/>
</dbReference>
<dbReference type="PROSITE" id="PS00150">
    <property type="entry name" value="ACYLPHOSPHATASE_1"/>
    <property type="match status" value="1"/>
</dbReference>
<dbReference type="GO" id="GO:0016874">
    <property type="term" value="F:ligase activity"/>
    <property type="evidence" value="ECO:0007669"/>
    <property type="project" value="UniProtKB-UniRule"/>
</dbReference>
<dbReference type="GO" id="GO:0003998">
    <property type="term" value="F:acylphosphatase activity"/>
    <property type="evidence" value="ECO:0007669"/>
    <property type="project" value="UniProtKB-EC"/>
</dbReference>
<dbReference type="GO" id="GO:0051604">
    <property type="term" value="P:protein maturation"/>
    <property type="evidence" value="ECO:0007669"/>
    <property type="project" value="TreeGrafter"/>
</dbReference>
<dbReference type="Gene3D" id="3.30.420.40">
    <property type="match status" value="1"/>
</dbReference>
<dbReference type="EC" id="6.2.-.-" evidence="9"/>
<evidence type="ECO:0000256" key="7">
    <source>
        <dbReference type="ARBA" id="ARBA00048220"/>
    </source>
</evidence>
<organism evidence="13 14">
    <name type="scientific">Scandinavium lactucae</name>
    <dbReference type="NCBI Taxonomy" id="3095028"/>
    <lineage>
        <taxon>Bacteria</taxon>
        <taxon>Pseudomonadati</taxon>
        <taxon>Pseudomonadota</taxon>
        <taxon>Gammaproteobacteria</taxon>
        <taxon>Enterobacterales</taxon>
        <taxon>Enterobacteriaceae</taxon>
        <taxon>Scandinavium</taxon>
    </lineage>
</organism>
<dbReference type="Gene3D" id="3.90.870.30">
    <property type="match status" value="1"/>
</dbReference>
<dbReference type="Pfam" id="PF22521">
    <property type="entry name" value="HypF_C_2"/>
    <property type="match status" value="1"/>
</dbReference>
<dbReference type="Gene3D" id="3.30.70.100">
    <property type="match status" value="1"/>
</dbReference>
<dbReference type="AlphaFoldDB" id="A0AAJ2SAE6"/>
<dbReference type="PIRSF" id="PIRSF006256">
    <property type="entry name" value="CMPcnvr_hdrg_mat"/>
    <property type="match status" value="1"/>
</dbReference>
<feature type="active site" evidence="10">
    <location>
        <position position="36"/>
    </location>
</feature>
<dbReference type="NCBIfam" id="TIGR00143">
    <property type="entry name" value="hypF"/>
    <property type="match status" value="1"/>
</dbReference>
<dbReference type="SUPFAM" id="SSF53067">
    <property type="entry name" value="Actin-like ATPase domain"/>
    <property type="match status" value="1"/>
</dbReference>
<evidence type="ECO:0000256" key="1">
    <source>
        <dbReference type="ARBA" id="ARBA00004711"/>
    </source>
</evidence>
<dbReference type="GO" id="GO:0008270">
    <property type="term" value="F:zinc ion binding"/>
    <property type="evidence" value="ECO:0007669"/>
    <property type="project" value="UniProtKB-KW"/>
</dbReference>
<dbReference type="EMBL" id="JAWXRC010000039">
    <property type="protein sequence ID" value="MDX6032984.1"/>
    <property type="molecule type" value="Genomic_DNA"/>
</dbReference>
<evidence type="ECO:0000259" key="12">
    <source>
        <dbReference type="PROSITE" id="PS51163"/>
    </source>
</evidence>
<keyword evidence="4" id="KW-0479">Metal-binding</keyword>
<dbReference type="PANTHER" id="PTHR42959">
    <property type="entry name" value="CARBAMOYLTRANSFERASE"/>
    <property type="match status" value="1"/>
</dbReference>
<dbReference type="Pfam" id="PF17788">
    <property type="entry name" value="HypF_C"/>
    <property type="match status" value="1"/>
</dbReference>
<dbReference type="PROSITE" id="PS51160">
    <property type="entry name" value="ACYLPHOSPHATASE_3"/>
    <property type="match status" value="1"/>
</dbReference>
<comment type="pathway">
    <text evidence="1 9">Protein modification; [NiFe] hydrogenase maturation.</text>
</comment>
<evidence type="ECO:0000256" key="5">
    <source>
        <dbReference type="ARBA" id="ARBA00022771"/>
    </source>
</evidence>
<dbReference type="GO" id="GO:0016743">
    <property type="term" value="F:carboxyl- or carbamoyltransferase activity"/>
    <property type="evidence" value="ECO:0007669"/>
    <property type="project" value="UniProtKB-UniRule"/>
</dbReference>
<dbReference type="Pfam" id="PF01300">
    <property type="entry name" value="Sua5_yciO_yrdC"/>
    <property type="match status" value="1"/>
</dbReference>
<comment type="similarity">
    <text evidence="2 9">Belongs to the carbamoyltransferase HypF family.</text>
</comment>
<evidence type="ECO:0000256" key="9">
    <source>
        <dbReference type="PIRNR" id="PIRNR006256"/>
    </source>
</evidence>
<comment type="catalytic activity">
    <reaction evidence="10">
        <text>an acyl phosphate + H2O = a carboxylate + phosphate + H(+)</text>
        <dbReference type="Rhea" id="RHEA:14965"/>
        <dbReference type="ChEBI" id="CHEBI:15377"/>
        <dbReference type="ChEBI" id="CHEBI:15378"/>
        <dbReference type="ChEBI" id="CHEBI:29067"/>
        <dbReference type="ChEBI" id="CHEBI:43474"/>
        <dbReference type="ChEBI" id="CHEBI:59918"/>
        <dbReference type="EC" id="3.6.1.7"/>
    </reaction>
</comment>
<dbReference type="SUPFAM" id="SSF54975">
    <property type="entry name" value="Acylphosphatase/BLUF domain-like"/>
    <property type="match status" value="1"/>
</dbReference>
<dbReference type="InterPro" id="IPR006070">
    <property type="entry name" value="Sua5-like_dom"/>
</dbReference>
<keyword evidence="6" id="KW-0862">Zinc</keyword>
<feature type="domain" description="YrdC-like" evidence="12">
    <location>
        <begin position="195"/>
        <end position="371"/>
    </location>
</feature>
<dbReference type="PANTHER" id="PTHR42959:SF1">
    <property type="entry name" value="CARBAMOYLTRANSFERASE HYPF"/>
    <property type="match status" value="1"/>
</dbReference>
<comment type="function">
    <text evidence="9">Involved in the maturation of [NiFe] hydrogenases. Along with HypE, it catalyzes the synthesis of the CN ligands of the active site iron of [NiFe]-hydrogenases. HypF functions as a carbamoyl transferase using carbamoylphosphate as a substrate and transferring the carboxamido moiety in an ATP-dependent reaction to the thiolate of the C-terminal cysteine of HypE yielding a protein-S-carboxamide.</text>
</comment>
<dbReference type="FunFam" id="3.30.420.40:FF:000124">
    <property type="entry name" value="Carbamoyltransferase HypF"/>
    <property type="match status" value="1"/>
</dbReference>
<dbReference type="RefSeq" id="WP_319629545.1">
    <property type="nucleotide sequence ID" value="NZ_JAWXRB010000041.1"/>
</dbReference>
<gene>
    <name evidence="13" type="primary">hypF</name>
    <name evidence="13" type="ORF">SIL20_15890</name>
</gene>
<dbReference type="GO" id="GO:0003725">
    <property type="term" value="F:double-stranded RNA binding"/>
    <property type="evidence" value="ECO:0007669"/>
    <property type="project" value="InterPro"/>
</dbReference>
<keyword evidence="3 13" id="KW-0436">Ligase</keyword>
<proteinExistence type="inferred from homology"/>
<dbReference type="Pfam" id="PF00708">
    <property type="entry name" value="Acylphosphatase"/>
    <property type="match status" value="1"/>
</dbReference>
<dbReference type="InterPro" id="IPR017968">
    <property type="entry name" value="Acylphosphatase_CS"/>
</dbReference>
<dbReference type="Proteomes" id="UP001282336">
    <property type="component" value="Unassembled WGS sequence"/>
</dbReference>
<dbReference type="InterPro" id="IPR043129">
    <property type="entry name" value="ATPase_NBD"/>
</dbReference>
<dbReference type="InterPro" id="IPR051060">
    <property type="entry name" value="Carbamoyltrans_HypF-like"/>
</dbReference>
<protein>
    <recommendedName>
        <fullName evidence="8 9">Carbamoyltransferase HypF</fullName>
        <ecNumber evidence="9">6.2.-.-</ecNumber>
    </recommendedName>
</protein>
<evidence type="ECO:0000256" key="4">
    <source>
        <dbReference type="ARBA" id="ARBA00022723"/>
    </source>
</evidence>
<dbReference type="Gene3D" id="3.30.110.120">
    <property type="match status" value="1"/>
</dbReference>
<dbReference type="SUPFAM" id="SSF55821">
    <property type="entry name" value="YrdC/RibB"/>
    <property type="match status" value="1"/>
</dbReference>
<evidence type="ECO:0000256" key="3">
    <source>
        <dbReference type="ARBA" id="ARBA00022598"/>
    </source>
</evidence>
<feature type="active site" evidence="10">
    <location>
        <position position="18"/>
    </location>
</feature>
<dbReference type="InterPro" id="IPR036046">
    <property type="entry name" value="Acylphosphatase-like_dom_sf"/>
</dbReference>
<dbReference type="InterPro" id="IPR041440">
    <property type="entry name" value="HypF_C"/>
</dbReference>
<evidence type="ECO:0000256" key="2">
    <source>
        <dbReference type="ARBA" id="ARBA00008097"/>
    </source>
</evidence>
<dbReference type="InterPro" id="IPR055128">
    <property type="entry name" value="HypF_C_2"/>
</dbReference>
<evidence type="ECO:0000256" key="10">
    <source>
        <dbReference type="PROSITE-ProRule" id="PRU00520"/>
    </source>
</evidence>
<evidence type="ECO:0000313" key="13">
    <source>
        <dbReference type="EMBL" id="MDX6032984.1"/>
    </source>
</evidence>
<dbReference type="PROSITE" id="PS51163">
    <property type="entry name" value="YRDC"/>
    <property type="match status" value="1"/>
</dbReference>
<dbReference type="InterPro" id="IPR004421">
    <property type="entry name" value="Carbamoyltransferase_HypF"/>
</dbReference>
<dbReference type="Gene3D" id="3.30.420.360">
    <property type="match status" value="1"/>
</dbReference>
<comment type="catalytic activity">
    <reaction evidence="7 9">
        <text>C-terminal L-cysteinyl-[HypE protein] + carbamoyl phosphate + ATP + H2O = C-terminal S-carboxamide-L-cysteinyl-[HypE protein] + AMP + phosphate + diphosphate + H(+)</text>
        <dbReference type="Rhea" id="RHEA:55636"/>
        <dbReference type="Rhea" id="RHEA-COMP:14247"/>
        <dbReference type="Rhea" id="RHEA-COMP:14392"/>
        <dbReference type="ChEBI" id="CHEBI:15377"/>
        <dbReference type="ChEBI" id="CHEBI:15378"/>
        <dbReference type="ChEBI" id="CHEBI:30616"/>
        <dbReference type="ChEBI" id="CHEBI:33019"/>
        <dbReference type="ChEBI" id="CHEBI:43474"/>
        <dbReference type="ChEBI" id="CHEBI:58228"/>
        <dbReference type="ChEBI" id="CHEBI:76913"/>
        <dbReference type="ChEBI" id="CHEBI:139126"/>
        <dbReference type="ChEBI" id="CHEBI:456215"/>
    </reaction>
</comment>
<dbReference type="InterPro" id="IPR001792">
    <property type="entry name" value="Acylphosphatase-like_dom"/>
</dbReference>
<evidence type="ECO:0000259" key="11">
    <source>
        <dbReference type="PROSITE" id="PS51160"/>
    </source>
</evidence>
<feature type="domain" description="Acylphosphatase-like" evidence="11">
    <location>
        <begin position="3"/>
        <end position="87"/>
    </location>
</feature>
<evidence type="ECO:0000313" key="14">
    <source>
        <dbReference type="Proteomes" id="UP001282336"/>
    </source>
</evidence>